<organism evidence="1 2">
    <name type="scientific">Oikopleura dioica</name>
    <name type="common">Tunicate</name>
    <dbReference type="NCBI Taxonomy" id="34765"/>
    <lineage>
        <taxon>Eukaryota</taxon>
        <taxon>Metazoa</taxon>
        <taxon>Chordata</taxon>
        <taxon>Tunicata</taxon>
        <taxon>Appendicularia</taxon>
        <taxon>Copelata</taxon>
        <taxon>Oikopleuridae</taxon>
        <taxon>Oikopleura</taxon>
    </lineage>
</organism>
<name>A0ABN7RX72_OIKDI</name>
<evidence type="ECO:0000313" key="1">
    <source>
        <dbReference type="EMBL" id="CAG5082725.1"/>
    </source>
</evidence>
<proteinExistence type="predicted"/>
<evidence type="ECO:0000313" key="2">
    <source>
        <dbReference type="Proteomes" id="UP001158576"/>
    </source>
</evidence>
<reference evidence="1 2" key="1">
    <citation type="submission" date="2021-04" db="EMBL/GenBank/DDBJ databases">
        <authorList>
            <person name="Bliznina A."/>
        </authorList>
    </citation>
    <scope>NUCLEOTIDE SEQUENCE [LARGE SCALE GENOMIC DNA]</scope>
</reference>
<sequence length="186" mass="21533">MDKFKKIAEKVIDDSAPTNPQLVDIVNMTKMLKEKEQFMKNLANDQRKNIEPIIREQLYKDAVDILKRVDDEYEKIYGKGLIGAIFKQICKIFGFGDSEAYQSFKLDAKTKLLEYSSKIANQEIENTEYLGRKTTTLMRGREDTDDYLTMDGFTGESFDSRGRKRKTANFTENLLSSLNLLNRKSK</sequence>
<accession>A0ABN7RX72</accession>
<keyword evidence="2" id="KW-1185">Reference proteome</keyword>
<protein>
    <submittedName>
        <fullName evidence="1">Oidioi.mRNA.OKI2018_I69.PAR.g10192.t1.cds</fullName>
    </submittedName>
</protein>
<dbReference type="EMBL" id="OU015568">
    <property type="protein sequence ID" value="CAG5082725.1"/>
    <property type="molecule type" value="Genomic_DNA"/>
</dbReference>
<dbReference type="Proteomes" id="UP001158576">
    <property type="component" value="Chromosome PAR"/>
</dbReference>
<gene>
    <name evidence="1" type="ORF">OKIOD_LOCUS1750</name>
</gene>